<dbReference type="InterPro" id="IPR007367">
    <property type="entry name" value="DUF433"/>
</dbReference>
<dbReference type="InterPro" id="IPR009057">
    <property type="entry name" value="Homeodomain-like_sf"/>
</dbReference>
<evidence type="ECO:0000313" key="1">
    <source>
        <dbReference type="EMBL" id="KAF3886639.1"/>
    </source>
</evidence>
<dbReference type="InterPro" id="IPR036388">
    <property type="entry name" value="WH-like_DNA-bd_sf"/>
</dbReference>
<sequence length="76" mass="8676">MTNWQEHISINPKVCHGKPCIKGTRIMVSVILDNLVEGLTYEEIVREYPPLSLEDVRAAIAYAAQLTREEELLPLR</sequence>
<dbReference type="Pfam" id="PF04255">
    <property type="entry name" value="DUF433"/>
    <property type="match status" value="1"/>
</dbReference>
<dbReference type="RefSeq" id="WP_038074615.1">
    <property type="nucleotide sequence ID" value="NZ_JHEG04000001.1"/>
</dbReference>
<dbReference type="OrthoDB" id="9808242at2"/>
<protein>
    <submittedName>
        <fullName evidence="2">Antitoxin</fullName>
    </submittedName>
    <submittedName>
        <fullName evidence="1">DUF433 domain-containing protein</fullName>
    </submittedName>
</protein>
<dbReference type="Proteomes" id="UP000029738">
    <property type="component" value="Unassembled WGS sequence"/>
</dbReference>
<proteinExistence type="predicted"/>
<dbReference type="Gene3D" id="1.10.10.10">
    <property type="entry name" value="Winged helix-like DNA-binding domain superfamily/Winged helix DNA-binding domain"/>
    <property type="match status" value="1"/>
</dbReference>
<dbReference type="AlphaFoldDB" id="A0A0C1ND31"/>
<keyword evidence="3" id="KW-1185">Reference proteome</keyword>
<reference evidence="1" key="2">
    <citation type="submission" date="2019-11" db="EMBL/GenBank/DDBJ databases">
        <title>Improved Assembly of Tolypothrix boutellei genome.</title>
        <authorList>
            <person name="Sarangi A.N."/>
            <person name="Mukherjee M."/>
            <person name="Ghosh S."/>
            <person name="Singh D."/>
            <person name="Das A."/>
            <person name="Kant S."/>
            <person name="Prusty A."/>
            <person name="Tripathy S."/>
        </authorList>
    </citation>
    <scope>NUCLEOTIDE SEQUENCE</scope>
    <source>
        <strain evidence="1">VB521301</strain>
    </source>
</reference>
<name>A0A0C1ND31_9CYAN</name>
<dbReference type="PANTHER" id="PTHR34849">
    <property type="entry name" value="SSL5025 PROTEIN"/>
    <property type="match status" value="1"/>
</dbReference>
<reference evidence="2" key="1">
    <citation type="journal article" date="2015" name="Genome Announc.">
        <title>Draft Genome Sequence of Tolypothrix boutellei Strain VB521301.</title>
        <authorList>
            <person name="Chandrababunaidu M.M."/>
            <person name="Singh D."/>
            <person name="Sen D."/>
            <person name="Bhan S."/>
            <person name="Das S."/>
            <person name="Gupta A."/>
            <person name="Adhikary S.P."/>
            <person name="Tripathy S."/>
        </authorList>
    </citation>
    <scope>NUCLEOTIDE SEQUENCE</scope>
    <source>
        <strain evidence="2">VB521301</strain>
    </source>
</reference>
<evidence type="ECO:0000313" key="2">
    <source>
        <dbReference type="EMBL" id="KIE10646.1"/>
    </source>
</evidence>
<accession>A0A0C1ND31</accession>
<dbReference type="EMBL" id="JHEG04000001">
    <property type="protein sequence ID" value="KAF3886639.1"/>
    <property type="molecule type" value="Genomic_DNA"/>
</dbReference>
<gene>
    <name evidence="2" type="ORF">DA73_0219230</name>
    <name evidence="1" type="ORF">DA73_0400014990</name>
</gene>
<dbReference type="EMBL" id="JHEG02000048">
    <property type="protein sequence ID" value="KIE10646.1"/>
    <property type="molecule type" value="Genomic_DNA"/>
</dbReference>
<dbReference type="SUPFAM" id="SSF46689">
    <property type="entry name" value="Homeodomain-like"/>
    <property type="match status" value="1"/>
</dbReference>
<dbReference type="PANTHER" id="PTHR34849:SF3">
    <property type="entry name" value="SSR2962 PROTEIN"/>
    <property type="match status" value="1"/>
</dbReference>
<comment type="caution">
    <text evidence="2">The sequence shown here is derived from an EMBL/GenBank/DDBJ whole genome shotgun (WGS) entry which is preliminary data.</text>
</comment>
<evidence type="ECO:0000313" key="3">
    <source>
        <dbReference type="Proteomes" id="UP000029738"/>
    </source>
</evidence>
<dbReference type="STRING" id="1479485.DA73_0219230"/>
<organism evidence="2">
    <name type="scientific">Tolypothrix bouteillei VB521301</name>
    <dbReference type="NCBI Taxonomy" id="1479485"/>
    <lineage>
        <taxon>Bacteria</taxon>
        <taxon>Bacillati</taxon>
        <taxon>Cyanobacteriota</taxon>
        <taxon>Cyanophyceae</taxon>
        <taxon>Nostocales</taxon>
        <taxon>Tolypothrichaceae</taxon>
        <taxon>Tolypothrix</taxon>
    </lineage>
</organism>